<proteinExistence type="predicted"/>
<geneLocation type="plasmid" evidence="1 2">
    <name>unnamed1</name>
</geneLocation>
<dbReference type="OrthoDB" id="7876148at2"/>
<reference evidence="1 2" key="1">
    <citation type="submission" date="2019-05" db="EMBL/GenBank/DDBJ databases">
        <title>Pseudorhodobacter turbinis sp. nov., isolated from the gut of the Korean turban shell.</title>
        <authorList>
            <person name="Jeong Y.-S."/>
            <person name="Kang W.-R."/>
            <person name="Bae J.-W."/>
        </authorList>
    </citation>
    <scope>NUCLEOTIDE SEQUENCE [LARGE SCALE GENOMIC DNA]</scope>
    <source>
        <strain evidence="1 2">S12M18</strain>
        <plasmid evidence="1 2">unnamed1</plasmid>
    </source>
</reference>
<keyword evidence="2" id="KW-1185">Reference proteome</keyword>
<dbReference type="EMBL" id="CP039965">
    <property type="protein sequence ID" value="QCO56925.1"/>
    <property type="molecule type" value="Genomic_DNA"/>
</dbReference>
<dbReference type="AlphaFoldDB" id="A0A4P8EJP1"/>
<sequence length="74" mass="8055">MSIVEDLGDALAKTTLEAMDHIDDDRFFDKVAQVVGASSPTLQEAFMTAIRVRLADRRAREFVSKAVASAKAAE</sequence>
<accession>A0A4P8EJP1</accession>
<gene>
    <name evidence="1" type="ORF">EOK75_14080</name>
</gene>
<dbReference type="Proteomes" id="UP000298631">
    <property type="component" value="Plasmid unnamed1"/>
</dbReference>
<dbReference type="RefSeq" id="WP_137194735.1">
    <property type="nucleotide sequence ID" value="NZ_CP039965.1"/>
</dbReference>
<protein>
    <submittedName>
        <fullName evidence="1">Uncharacterized protein</fullName>
    </submittedName>
</protein>
<evidence type="ECO:0000313" key="1">
    <source>
        <dbReference type="EMBL" id="QCO56925.1"/>
    </source>
</evidence>
<name>A0A4P8EJP1_9RHOB</name>
<evidence type="ECO:0000313" key="2">
    <source>
        <dbReference type="Proteomes" id="UP000298631"/>
    </source>
</evidence>
<keyword evidence="1" id="KW-0614">Plasmid</keyword>
<dbReference type="KEGG" id="pseb:EOK75_14080"/>
<organism evidence="1 2">
    <name type="scientific">Pseudorhodobacter turbinis</name>
    <dbReference type="NCBI Taxonomy" id="2500533"/>
    <lineage>
        <taxon>Bacteria</taxon>
        <taxon>Pseudomonadati</taxon>
        <taxon>Pseudomonadota</taxon>
        <taxon>Alphaproteobacteria</taxon>
        <taxon>Rhodobacterales</taxon>
        <taxon>Paracoccaceae</taxon>
        <taxon>Pseudorhodobacter</taxon>
    </lineage>
</organism>